<organism evidence="2">
    <name type="scientific">viral metagenome</name>
    <dbReference type="NCBI Taxonomy" id="1070528"/>
    <lineage>
        <taxon>unclassified sequences</taxon>
        <taxon>metagenomes</taxon>
        <taxon>organismal metagenomes</taxon>
    </lineage>
</organism>
<name>A0A6H2A237_9ZZZZ</name>
<accession>A0A6H2A237</accession>
<feature type="transmembrane region" description="Helical" evidence="1">
    <location>
        <begin position="6"/>
        <end position="23"/>
    </location>
</feature>
<keyword evidence="1" id="KW-0472">Membrane</keyword>
<sequence length="158" mass="18091">MIYLLAVLFSLPIIVFTVVFLFYRKKSKNDNNVNDELDEIVKYCIKIESNMDKGLAVFAPNKEDEYLYETLVTMGVMAKNPLGGYSLKDALNRTWGKIPKSFCSVEKDRYQDHDGVLQVFLDDEGNVKKIVREEDLRENPATTNNLVTTNINDEVKKG</sequence>
<dbReference type="AlphaFoldDB" id="A0A6H2A237"/>
<keyword evidence="1" id="KW-1133">Transmembrane helix</keyword>
<evidence type="ECO:0000256" key="1">
    <source>
        <dbReference type="SAM" id="Phobius"/>
    </source>
</evidence>
<protein>
    <submittedName>
        <fullName evidence="2">Uncharacterized protein</fullName>
    </submittedName>
</protein>
<keyword evidence="1" id="KW-0812">Transmembrane</keyword>
<proteinExistence type="predicted"/>
<reference evidence="2" key="1">
    <citation type="submission" date="2020-03" db="EMBL/GenBank/DDBJ databases">
        <title>The deep terrestrial virosphere.</title>
        <authorList>
            <person name="Holmfeldt K."/>
            <person name="Nilsson E."/>
            <person name="Simone D."/>
            <person name="Lopez-Fernandez M."/>
            <person name="Wu X."/>
            <person name="de Brujin I."/>
            <person name="Lundin D."/>
            <person name="Andersson A."/>
            <person name="Bertilsson S."/>
            <person name="Dopson M."/>
        </authorList>
    </citation>
    <scope>NUCLEOTIDE SEQUENCE</scope>
    <source>
        <strain evidence="2">TM448A03712</strain>
    </source>
</reference>
<gene>
    <name evidence="2" type="ORF">TM448A03712_0008</name>
</gene>
<dbReference type="EMBL" id="MT144432">
    <property type="protein sequence ID" value="QJA53575.1"/>
    <property type="molecule type" value="Genomic_DNA"/>
</dbReference>
<evidence type="ECO:0000313" key="2">
    <source>
        <dbReference type="EMBL" id="QJA53575.1"/>
    </source>
</evidence>